<dbReference type="Pfam" id="PF06985">
    <property type="entry name" value="HET"/>
    <property type="match status" value="1"/>
</dbReference>
<dbReference type="AlphaFoldDB" id="U1G8Y0"/>
<name>U1G8Y0_ENDPU</name>
<reference evidence="3" key="1">
    <citation type="journal article" date="2014" name="BMC Genomics">
        <title>Genome characteristics reveal the impact of lichenization on lichen-forming fungus Endocarpon pusillum Hedwig (Verrucariales, Ascomycota).</title>
        <authorList>
            <person name="Wang Y.-Y."/>
            <person name="Liu B."/>
            <person name="Zhang X.-Y."/>
            <person name="Zhou Q.-M."/>
            <person name="Zhang T."/>
            <person name="Li H."/>
            <person name="Yu Y.-F."/>
            <person name="Zhang X.-L."/>
            <person name="Hao X.-Y."/>
            <person name="Wang M."/>
            <person name="Wang L."/>
            <person name="Wei J.-C."/>
        </authorList>
    </citation>
    <scope>NUCLEOTIDE SEQUENCE [LARGE SCALE GENOMIC DNA]</scope>
    <source>
        <strain evidence="3">Z07020 / HMAS-L-300199</strain>
    </source>
</reference>
<evidence type="ECO:0000313" key="2">
    <source>
        <dbReference type="EMBL" id="ERF73927.1"/>
    </source>
</evidence>
<dbReference type="OMA" id="RYITTHY"/>
<dbReference type="InterPro" id="IPR010730">
    <property type="entry name" value="HET"/>
</dbReference>
<dbReference type="EMBL" id="KE720913">
    <property type="protein sequence ID" value="ERF73927.1"/>
    <property type="molecule type" value="Genomic_DNA"/>
</dbReference>
<dbReference type="HOGENOM" id="CLU_004184_3_1_1"/>
<protein>
    <recommendedName>
        <fullName evidence="1">Heterokaryon incompatibility domain-containing protein</fullName>
    </recommendedName>
</protein>
<keyword evidence="3" id="KW-1185">Reference proteome</keyword>
<accession>U1G8Y0</accession>
<sequence length="305" mass="35264">MDFFRHHPLENANTQLGILTLKPAQSLHAPLICSIETHNFGDHLEYEALSYVWGSTLQTSTIMLNEKKFSVTRTLEGALRYLRKSSNGRRLWIDTISINQNDFKEKNAQVLRIRDIFAGALEVLIWLGEPDMETEGALRYITTHYTANEDHDWPDRWDPEFIQNLPCLQKLFSNPWWSRMWTLQEIVVANFDPIFLCGNVKCYWSVLHSCAMHLFMLTTHTYIPFNVDMEPLIDLGFIANRWKDRGDRNEGQKTGVAMNIENLLITSAARGATDPRDHIYAILGLLEASEHSITTDYDAQIKEIY</sequence>
<evidence type="ECO:0000259" key="1">
    <source>
        <dbReference type="Pfam" id="PF06985"/>
    </source>
</evidence>
<organism evidence="2 3">
    <name type="scientific">Endocarpon pusillum (strain Z07020 / HMAS-L-300199)</name>
    <name type="common">Lichen-forming fungus</name>
    <dbReference type="NCBI Taxonomy" id="1263415"/>
    <lineage>
        <taxon>Eukaryota</taxon>
        <taxon>Fungi</taxon>
        <taxon>Dikarya</taxon>
        <taxon>Ascomycota</taxon>
        <taxon>Pezizomycotina</taxon>
        <taxon>Eurotiomycetes</taxon>
        <taxon>Chaetothyriomycetidae</taxon>
        <taxon>Verrucariales</taxon>
        <taxon>Verrucariaceae</taxon>
        <taxon>Endocarpon</taxon>
    </lineage>
</organism>
<dbReference type="InterPro" id="IPR052895">
    <property type="entry name" value="HetReg/Transcr_Mod"/>
</dbReference>
<dbReference type="PANTHER" id="PTHR24148:SF64">
    <property type="entry name" value="HETEROKARYON INCOMPATIBILITY DOMAIN-CONTAINING PROTEIN"/>
    <property type="match status" value="1"/>
</dbReference>
<feature type="domain" description="Heterokaryon incompatibility" evidence="1">
    <location>
        <begin position="46"/>
        <end position="185"/>
    </location>
</feature>
<dbReference type="PANTHER" id="PTHR24148">
    <property type="entry name" value="ANKYRIN REPEAT DOMAIN-CONTAINING PROTEIN 39 HOMOLOG-RELATED"/>
    <property type="match status" value="1"/>
</dbReference>
<dbReference type="RefSeq" id="XP_007800397.1">
    <property type="nucleotide sequence ID" value="XM_007802206.1"/>
</dbReference>
<dbReference type="Proteomes" id="UP000019373">
    <property type="component" value="Unassembled WGS sequence"/>
</dbReference>
<dbReference type="GeneID" id="19240303"/>
<dbReference type="eggNOG" id="ENOG502STAG">
    <property type="taxonomic scope" value="Eukaryota"/>
</dbReference>
<gene>
    <name evidence="2" type="ORF">EPUS_05350</name>
</gene>
<proteinExistence type="predicted"/>
<dbReference type="OrthoDB" id="4146092at2759"/>
<evidence type="ECO:0000313" key="3">
    <source>
        <dbReference type="Proteomes" id="UP000019373"/>
    </source>
</evidence>